<organism evidence="1 2">
    <name type="scientific">Lindgomyces ingoldianus</name>
    <dbReference type="NCBI Taxonomy" id="673940"/>
    <lineage>
        <taxon>Eukaryota</taxon>
        <taxon>Fungi</taxon>
        <taxon>Dikarya</taxon>
        <taxon>Ascomycota</taxon>
        <taxon>Pezizomycotina</taxon>
        <taxon>Dothideomycetes</taxon>
        <taxon>Pleosporomycetidae</taxon>
        <taxon>Pleosporales</taxon>
        <taxon>Lindgomycetaceae</taxon>
        <taxon>Lindgomyces</taxon>
    </lineage>
</organism>
<keyword evidence="2" id="KW-1185">Reference proteome</keyword>
<accession>A0ACB6QQI2</accession>
<reference evidence="1" key="1">
    <citation type="journal article" date="2020" name="Stud. Mycol.">
        <title>101 Dothideomycetes genomes: a test case for predicting lifestyles and emergence of pathogens.</title>
        <authorList>
            <person name="Haridas S."/>
            <person name="Albert R."/>
            <person name="Binder M."/>
            <person name="Bloem J."/>
            <person name="Labutti K."/>
            <person name="Salamov A."/>
            <person name="Andreopoulos B."/>
            <person name="Baker S."/>
            <person name="Barry K."/>
            <person name="Bills G."/>
            <person name="Bluhm B."/>
            <person name="Cannon C."/>
            <person name="Castanera R."/>
            <person name="Culley D."/>
            <person name="Daum C."/>
            <person name="Ezra D."/>
            <person name="Gonzalez J."/>
            <person name="Henrissat B."/>
            <person name="Kuo A."/>
            <person name="Liang C."/>
            <person name="Lipzen A."/>
            <person name="Lutzoni F."/>
            <person name="Magnuson J."/>
            <person name="Mondo S."/>
            <person name="Nolan M."/>
            <person name="Ohm R."/>
            <person name="Pangilinan J."/>
            <person name="Park H.-J."/>
            <person name="Ramirez L."/>
            <person name="Alfaro M."/>
            <person name="Sun H."/>
            <person name="Tritt A."/>
            <person name="Yoshinaga Y."/>
            <person name="Zwiers L.-H."/>
            <person name="Turgeon B."/>
            <person name="Goodwin S."/>
            <person name="Spatafora J."/>
            <person name="Crous P."/>
            <person name="Grigoriev I."/>
        </authorList>
    </citation>
    <scope>NUCLEOTIDE SEQUENCE</scope>
    <source>
        <strain evidence="1">ATCC 200398</strain>
    </source>
</reference>
<dbReference type="EMBL" id="MU003512">
    <property type="protein sequence ID" value="KAF2469254.1"/>
    <property type="molecule type" value="Genomic_DNA"/>
</dbReference>
<sequence>QKTYNVDKTRLVLRILSFVKVLVGKNNLKDYRGAGVEQTILTTIKCIYIDSESLLLLIF</sequence>
<protein>
    <submittedName>
        <fullName evidence="1">Uncharacterized protein</fullName>
    </submittedName>
</protein>
<gene>
    <name evidence="1" type="ORF">BDR25DRAFT_229034</name>
</gene>
<feature type="non-terminal residue" evidence="1">
    <location>
        <position position="1"/>
    </location>
</feature>
<evidence type="ECO:0000313" key="2">
    <source>
        <dbReference type="Proteomes" id="UP000799755"/>
    </source>
</evidence>
<comment type="caution">
    <text evidence="1">The sequence shown here is derived from an EMBL/GenBank/DDBJ whole genome shotgun (WGS) entry which is preliminary data.</text>
</comment>
<dbReference type="Proteomes" id="UP000799755">
    <property type="component" value="Unassembled WGS sequence"/>
</dbReference>
<name>A0ACB6QQI2_9PLEO</name>
<proteinExistence type="predicted"/>
<evidence type="ECO:0000313" key="1">
    <source>
        <dbReference type="EMBL" id="KAF2469254.1"/>
    </source>
</evidence>